<reference evidence="1 2" key="1">
    <citation type="journal article" date="2023" name="Int. J. Mol. Sci.">
        <title>De Novo Assembly and Annotation of 11 Diverse Shrub Willow (Salix) Genomes Reveals Novel Gene Organization in Sex-Linked Regions.</title>
        <authorList>
            <person name="Hyden B."/>
            <person name="Feng K."/>
            <person name="Yates T.B."/>
            <person name="Jawdy S."/>
            <person name="Cereghino C."/>
            <person name="Smart L.B."/>
            <person name="Muchero W."/>
        </authorList>
    </citation>
    <scope>NUCLEOTIDE SEQUENCE [LARGE SCALE GENOMIC DNA]</scope>
    <source>
        <tissue evidence="1">Shoot tip</tissue>
    </source>
</reference>
<sequence length="38" mass="4378">MGKCLWPCRCKQPLLLNVIYQVAELLCLLSCYCFPCLV</sequence>
<gene>
    <name evidence="1" type="ORF">OIU84_028067</name>
</gene>
<dbReference type="AlphaFoldDB" id="A0AAD6P864"/>
<protein>
    <submittedName>
        <fullName evidence="1">Uncharacterized protein</fullName>
    </submittedName>
</protein>
<evidence type="ECO:0000313" key="2">
    <source>
        <dbReference type="Proteomes" id="UP001162972"/>
    </source>
</evidence>
<keyword evidence="2" id="KW-1185">Reference proteome</keyword>
<organism evidence="1 2">
    <name type="scientific">Salix udensis</name>
    <dbReference type="NCBI Taxonomy" id="889485"/>
    <lineage>
        <taxon>Eukaryota</taxon>
        <taxon>Viridiplantae</taxon>
        <taxon>Streptophyta</taxon>
        <taxon>Embryophyta</taxon>
        <taxon>Tracheophyta</taxon>
        <taxon>Spermatophyta</taxon>
        <taxon>Magnoliopsida</taxon>
        <taxon>eudicotyledons</taxon>
        <taxon>Gunneridae</taxon>
        <taxon>Pentapetalae</taxon>
        <taxon>rosids</taxon>
        <taxon>fabids</taxon>
        <taxon>Malpighiales</taxon>
        <taxon>Salicaceae</taxon>
        <taxon>Saliceae</taxon>
        <taxon>Salix</taxon>
    </lineage>
</organism>
<accession>A0AAD6P864</accession>
<comment type="caution">
    <text evidence="1">The sequence shown here is derived from an EMBL/GenBank/DDBJ whole genome shotgun (WGS) entry which is preliminary data.</text>
</comment>
<evidence type="ECO:0000313" key="1">
    <source>
        <dbReference type="EMBL" id="KAJ6420642.1"/>
    </source>
</evidence>
<dbReference type="EMBL" id="JAPFFJ010000008">
    <property type="protein sequence ID" value="KAJ6420642.1"/>
    <property type="molecule type" value="Genomic_DNA"/>
</dbReference>
<proteinExistence type="predicted"/>
<dbReference type="Proteomes" id="UP001162972">
    <property type="component" value="Chromosome 17"/>
</dbReference>
<name>A0AAD6P864_9ROSI</name>